<sequence>MKHFELEPSMLTMRGVFYPTGYMVVMLPSEQDARAAERKLEENGVMGEKVALLSPDVIQEKIARTVGSADIPLPTVGTEADTVRRFAELASQGHWALMIHAPHGDETTQIMEILKAFPLSYGQKYRQLVIEDLVD</sequence>
<proteinExistence type="predicted"/>
<dbReference type="RefSeq" id="WP_376851885.1">
    <property type="nucleotide sequence ID" value="NZ_JBHSMF010000009.1"/>
</dbReference>
<gene>
    <name evidence="1" type="ORF">ACFPOE_19175</name>
</gene>
<name>A0ABW0NKM0_9BURK</name>
<evidence type="ECO:0000313" key="1">
    <source>
        <dbReference type="EMBL" id="MFC5499673.1"/>
    </source>
</evidence>
<organism evidence="1 2">
    <name type="scientific">Caenimonas terrae</name>
    <dbReference type="NCBI Taxonomy" id="696074"/>
    <lineage>
        <taxon>Bacteria</taxon>
        <taxon>Pseudomonadati</taxon>
        <taxon>Pseudomonadota</taxon>
        <taxon>Betaproteobacteria</taxon>
        <taxon>Burkholderiales</taxon>
        <taxon>Comamonadaceae</taxon>
        <taxon>Caenimonas</taxon>
    </lineage>
</organism>
<comment type="caution">
    <text evidence="1">The sequence shown here is derived from an EMBL/GenBank/DDBJ whole genome shotgun (WGS) entry which is preliminary data.</text>
</comment>
<dbReference type="EMBL" id="JBHSMF010000009">
    <property type="protein sequence ID" value="MFC5499673.1"/>
    <property type="molecule type" value="Genomic_DNA"/>
</dbReference>
<reference evidence="2" key="1">
    <citation type="journal article" date="2019" name="Int. J. Syst. Evol. Microbiol.">
        <title>The Global Catalogue of Microorganisms (GCM) 10K type strain sequencing project: providing services to taxonomists for standard genome sequencing and annotation.</title>
        <authorList>
            <consortium name="The Broad Institute Genomics Platform"/>
            <consortium name="The Broad Institute Genome Sequencing Center for Infectious Disease"/>
            <person name="Wu L."/>
            <person name="Ma J."/>
        </authorList>
    </citation>
    <scope>NUCLEOTIDE SEQUENCE [LARGE SCALE GENOMIC DNA]</scope>
    <source>
        <strain evidence="2">CCUG 57401</strain>
    </source>
</reference>
<dbReference type="Proteomes" id="UP001596037">
    <property type="component" value="Unassembled WGS sequence"/>
</dbReference>
<evidence type="ECO:0000313" key="2">
    <source>
        <dbReference type="Proteomes" id="UP001596037"/>
    </source>
</evidence>
<accession>A0ABW0NKM0</accession>
<protein>
    <submittedName>
        <fullName evidence="1">RNA-binding protein</fullName>
    </submittedName>
</protein>
<keyword evidence="2" id="KW-1185">Reference proteome</keyword>